<comment type="caution">
    <text evidence="2">The sequence shown here is derived from an EMBL/GenBank/DDBJ whole genome shotgun (WGS) entry which is preliminary data.</text>
</comment>
<dbReference type="InterPro" id="IPR035924">
    <property type="entry name" value="FlaG-like_sf"/>
</dbReference>
<evidence type="ECO:0008006" key="3">
    <source>
        <dbReference type="Google" id="ProtNLM"/>
    </source>
</evidence>
<sequence length="121" mass="13109">MNVIQTDLSHEVPANVPAQAAQPSAPAQQAEARAGEAADTGTGNKDQERTDPSQVVSKAQEYFKQQGVDLHFKVLDDSGQVQVEMVTEDNRKVIRKIPGDELVKLSDNLKRMAKGVLDVAV</sequence>
<dbReference type="EMBL" id="DSRP01000621">
    <property type="protein sequence ID" value="HGG93065.1"/>
    <property type="molecule type" value="Genomic_DNA"/>
</dbReference>
<dbReference type="SUPFAM" id="SSF160214">
    <property type="entry name" value="FlaG-like"/>
    <property type="match status" value="1"/>
</dbReference>
<feature type="region of interest" description="Disordered" evidence="1">
    <location>
        <begin position="1"/>
        <end position="55"/>
    </location>
</feature>
<dbReference type="AlphaFoldDB" id="A0A7C4AHS6"/>
<accession>A0A7C4AHS6</accession>
<dbReference type="Pfam" id="PF03646">
    <property type="entry name" value="FlaG"/>
    <property type="match status" value="1"/>
</dbReference>
<organism evidence="2">
    <name type="scientific">Fundidesulfovibrio putealis</name>
    <dbReference type="NCBI Taxonomy" id="270496"/>
    <lineage>
        <taxon>Bacteria</taxon>
        <taxon>Pseudomonadati</taxon>
        <taxon>Thermodesulfobacteriota</taxon>
        <taxon>Desulfovibrionia</taxon>
        <taxon>Desulfovibrionales</taxon>
        <taxon>Desulfovibrionaceae</taxon>
        <taxon>Fundidesulfovibrio</taxon>
    </lineage>
</organism>
<reference evidence="2" key="1">
    <citation type="journal article" date="2020" name="mSystems">
        <title>Genome- and Community-Level Interaction Insights into Carbon Utilization and Element Cycling Functions of Hydrothermarchaeota in Hydrothermal Sediment.</title>
        <authorList>
            <person name="Zhou Z."/>
            <person name="Liu Y."/>
            <person name="Xu W."/>
            <person name="Pan J."/>
            <person name="Luo Z.H."/>
            <person name="Li M."/>
        </authorList>
    </citation>
    <scope>NUCLEOTIDE SEQUENCE [LARGE SCALE GENOMIC DNA]</scope>
    <source>
        <strain evidence="2">SpSt-413</strain>
    </source>
</reference>
<feature type="compositionally biased region" description="Low complexity" evidence="1">
    <location>
        <begin position="13"/>
        <end position="38"/>
    </location>
</feature>
<dbReference type="InterPro" id="IPR005186">
    <property type="entry name" value="FlaG"/>
</dbReference>
<gene>
    <name evidence="2" type="ORF">ENR59_08980</name>
</gene>
<evidence type="ECO:0000313" key="2">
    <source>
        <dbReference type="EMBL" id="HGG93065.1"/>
    </source>
</evidence>
<proteinExistence type="predicted"/>
<protein>
    <recommendedName>
        <fullName evidence="3">Flagellar protein FlaG</fullName>
    </recommendedName>
</protein>
<evidence type="ECO:0000256" key="1">
    <source>
        <dbReference type="SAM" id="MobiDB-lite"/>
    </source>
</evidence>
<name>A0A7C4AHS6_9BACT</name>
<dbReference type="Gene3D" id="3.30.160.170">
    <property type="entry name" value="FlaG-like"/>
    <property type="match status" value="1"/>
</dbReference>